<name>A0AAD3R9A6_LATJO</name>
<dbReference type="SUPFAM" id="SSF54160">
    <property type="entry name" value="Chromo domain-like"/>
    <property type="match status" value="1"/>
</dbReference>
<dbReference type="InterPro" id="IPR043000">
    <property type="entry name" value="CBX7"/>
</dbReference>
<organism evidence="8 9">
    <name type="scientific">Lates japonicus</name>
    <name type="common">Japanese lates</name>
    <dbReference type="NCBI Taxonomy" id="270547"/>
    <lineage>
        <taxon>Eukaryota</taxon>
        <taxon>Metazoa</taxon>
        <taxon>Chordata</taxon>
        <taxon>Craniata</taxon>
        <taxon>Vertebrata</taxon>
        <taxon>Euteleostomi</taxon>
        <taxon>Actinopterygii</taxon>
        <taxon>Neopterygii</taxon>
        <taxon>Teleostei</taxon>
        <taxon>Neoteleostei</taxon>
        <taxon>Acanthomorphata</taxon>
        <taxon>Carangaria</taxon>
        <taxon>Carangaria incertae sedis</taxon>
        <taxon>Centropomidae</taxon>
        <taxon>Lates</taxon>
    </lineage>
</organism>
<feature type="region of interest" description="Disordered" evidence="6">
    <location>
        <begin position="188"/>
        <end position="310"/>
    </location>
</feature>
<evidence type="ECO:0000256" key="1">
    <source>
        <dbReference type="ARBA" id="ARBA00004123"/>
    </source>
</evidence>
<evidence type="ECO:0000256" key="5">
    <source>
        <dbReference type="ARBA" id="ARBA00023242"/>
    </source>
</evidence>
<reference evidence="8" key="1">
    <citation type="submission" date="2022-08" db="EMBL/GenBank/DDBJ databases">
        <title>Genome sequencing of akame (Lates japonicus).</title>
        <authorList>
            <person name="Hashiguchi Y."/>
            <person name="Takahashi H."/>
        </authorList>
    </citation>
    <scope>NUCLEOTIDE SEQUENCE</scope>
    <source>
        <strain evidence="8">Kochi</strain>
    </source>
</reference>
<dbReference type="GO" id="GO:0035102">
    <property type="term" value="C:PRC1 complex"/>
    <property type="evidence" value="ECO:0007669"/>
    <property type="project" value="InterPro"/>
</dbReference>
<feature type="compositionally biased region" description="Basic residues" evidence="6">
    <location>
        <begin position="219"/>
        <end position="231"/>
    </location>
</feature>
<gene>
    <name evidence="8" type="ORF">AKAME5_001237300</name>
</gene>
<dbReference type="Gene3D" id="2.40.50.40">
    <property type="match status" value="1"/>
</dbReference>
<keyword evidence="2" id="KW-0678">Repressor</keyword>
<sequence>MGISGWSCLYNLSQNWEVKVTFGLVADLFLPKLFINSSCRLIIIIQLFSVAVETVAMTQCPPRDASVPSFYFCTSTAEAQFASCLERVEKRAAMELSSIGDQVFAVESITKKRVRKGNVEYLLKWQGWPPKYSTWEPEDNILDPRLVLAYEENQEKIRALAYRRKGLRPRRLVLRNIFAMDLRSAHKVAEKPPPRLRLSLTRSMSTDVDQGERGGMYRRPLRRRSKQRMAKRGPDGPSNKPIRPLRKKEEPMEEDWSDISEEEKQESESTTEERREDSLYGQSECSSPPLLERQDLEMEVEEKLDADLTA</sequence>
<dbReference type="CDD" id="cd18646">
    <property type="entry name" value="CD_Cbx7"/>
    <property type="match status" value="1"/>
</dbReference>
<evidence type="ECO:0000256" key="6">
    <source>
        <dbReference type="SAM" id="MobiDB-lite"/>
    </source>
</evidence>
<feature type="domain" description="Chromo" evidence="7">
    <location>
        <begin position="104"/>
        <end position="162"/>
    </location>
</feature>
<dbReference type="InterPro" id="IPR017984">
    <property type="entry name" value="Chromo_dom_subgr"/>
</dbReference>
<evidence type="ECO:0000256" key="2">
    <source>
        <dbReference type="ARBA" id="ARBA00022491"/>
    </source>
</evidence>
<feature type="compositionally biased region" description="Acidic residues" evidence="6">
    <location>
        <begin position="251"/>
        <end position="265"/>
    </location>
</feature>
<dbReference type="InterPro" id="IPR000953">
    <property type="entry name" value="Chromo/chromo_shadow_dom"/>
</dbReference>
<keyword evidence="3" id="KW-0805">Transcription regulation</keyword>
<comment type="subcellular location">
    <subcellularLocation>
        <location evidence="1">Nucleus</location>
    </subcellularLocation>
</comment>
<dbReference type="Pfam" id="PF00385">
    <property type="entry name" value="Chromo"/>
    <property type="match status" value="1"/>
</dbReference>
<dbReference type="PANTHER" id="PTHR47277">
    <property type="entry name" value="CHROMOBOX PROTEIN HOMOLOG 7"/>
    <property type="match status" value="1"/>
</dbReference>
<evidence type="ECO:0000313" key="8">
    <source>
        <dbReference type="EMBL" id="GLD60482.1"/>
    </source>
</evidence>
<comment type="caution">
    <text evidence="8">The sequence shown here is derived from an EMBL/GenBank/DDBJ whole genome shotgun (WGS) entry which is preliminary data.</text>
</comment>
<keyword evidence="4" id="KW-0804">Transcription</keyword>
<feature type="compositionally biased region" description="Basic and acidic residues" evidence="6">
    <location>
        <begin position="292"/>
        <end position="310"/>
    </location>
</feature>
<evidence type="ECO:0000313" key="9">
    <source>
        <dbReference type="Proteomes" id="UP001279410"/>
    </source>
</evidence>
<dbReference type="InterPro" id="IPR016197">
    <property type="entry name" value="Chromo-like_dom_sf"/>
</dbReference>
<dbReference type="PROSITE" id="PS00598">
    <property type="entry name" value="CHROMO_1"/>
    <property type="match status" value="1"/>
</dbReference>
<keyword evidence="5" id="KW-0539">Nucleus</keyword>
<dbReference type="PRINTS" id="PR00504">
    <property type="entry name" value="CHROMODOMAIN"/>
</dbReference>
<dbReference type="SMART" id="SM00298">
    <property type="entry name" value="CHROMO"/>
    <property type="match status" value="1"/>
</dbReference>
<dbReference type="PANTHER" id="PTHR47277:SF1">
    <property type="entry name" value="CHROMOBOX PROTEIN HOMOLOG 7"/>
    <property type="match status" value="1"/>
</dbReference>
<dbReference type="FunFam" id="2.40.50.40:FF:000006">
    <property type="entry name" value="Chromobox protein homolog 7"/>
    <property type="match status" value="1"/>
</dbReference>
<dbReference type="EMBL" id="BRZM01000041">
    <property type="protein sequence ID" value="GLD60482.1"/>
    <property type="molecule type" value="Genomic_DNA"/>
</dbReference>
<dbReference type="GO" id="GO:0000122">
    <property type="term" value="P:negative regulation of transcription by RNA polymerase II"/>
    <property type="evidence" value="ECO:0007669"/>
    <property type="project" value="TreeGrafter"/>
</dbReference>
<dbReference type="InterPro" id="IPR023779">
    <property type="entry name" value="Chromodomain_CS"/>
</dbReference>
<dbReference type="PROSITE" id="PS50013">
    <property type="entry name" value="CHROMO_2"/>
    <property type="match status" value="1"/>
</dbReference>
<accession>A0AAD3R9A6</accession>
<dbReference type="AlphaFoldDB" id="A0AAD3R9A6"/>
<proteinExistence type="predicted"/>
<evidence type="ECO:0000256" key="4">
    <source>
        <dbReference type="ARBA" id="ARBA00023163"/>
    </source>
</evidence>
<evidence type="ECO:0000259" key="7">
    <source>
        <dbReference type="PROSITE" id="PS50013"/>
    </source>
</evidence>
<dbReference type="Proteomes" id="UP001279410">
    <property type="component" value="Unassembled WGS sequence"/>
</dbReference>
<evidence type="ECO:0000256" key="3">
    <source>
        <dbReference type="ARBA" id="ARBA00023015"/>
    </source>
</evidence>
<keyword evidence="9" id="KW-1185">Reference proteome</keyword>
<dbReference type="InterPro" id="IPR023780">
    <property type="entry name" value="Chromo_domain"/>
</dbReference>
<feature type="non-terminal residue" evidence="8">
    <location>
        <position position="1"/>
    </location>
</feature>
<protein>
    <submittedName>
        <fullName evidence="8">Chromobox protein homolog 8-like protein</fullName>
    </submittedName>
</protein>